<dbReference type="EMBL" id="JAACJP010000065">
    <property type="protein sequence ID" value="KAF5367794.1"/>
    <property type="molecule type" value="Genomic_DNA"/>
</dbReference>
<organism evidence="5 6">
    <name type="scientific">Tricholomella constricta</name>
    <dbReference type="NCBI Taxonomy" id="117010"/>
    <lineage>
        <taxon>Eukaryota</taxon>
        <taxon>Fungi</taxon>
        <taxon>Dikarya</taxon>
        <taxon>Basidiomycota</taxon>
        <taxon>Agaricomycotina</taxon>
        <taxon>Agaricomycetes</taxon>
        <taxon>Agaricomycetidae</taxon>
        <taxon>Agaricales</taxon>
        <taxon>Tricholomatineae</taxon>
        <taxon>Lyophyllaceae</taxon>
        <taxon>Tricholomella</taxon>
    </lineage>
</organism>
<evidence type="ECO:0000313" key="5">
    <source>
        <dbReference type="EMBL" id="KAF5367794.1"/>
    </source>
</evidence>
<dbReference type="InterPro" id="IPR045379">
    <property type="entry name" value="Crinkler_N"/>
</dbReference>
<dbReference type="AlphaFoldDB" id="A0A8H5LSI6"/>
<dbReference type="GO" id="GO:0043657">
    <property type="term" value="C:host cell"/>
    <property type="evidence" value="ECO:0007669"/>
    <property type="project" value="UniProtKB-SubCell"/>
</dbReference>
<evidence type="ECO:0000256" key="3">
    <source>
        <dbReference type="ARBA" id="ARBA00022525"/>
    </source>
</evidence>
<keyword evidence="3" id="KW-0964">Secreted</keyword>
<comment type="caution">
    <text evidence="5">The sequence shown here is derived from an EMBL/GenBank/DDBJ whole genome shotgun (WGS) entry which is preliminary data.</text>
</comment>
<reference evidence="5 6" key="1">
    <citation type="journal article" date="2020" name="ISME J.">
        <title>Uncovering the hidden diversity of litter-decomposition mechanisms in mushroom-forming fungi.</title>
        <authorList>
            <person name="Floudas D."/>
            <person name="Bentzer J."/>
            <person name="Ahren D."/>
            <person name="Johansson T."/>
            <person name="Persson P."/>
            <person name="Tunlid A."/>
        </authorList>
    </citation>
    <scope>NUCLEOTIDE SEQUENCE [LARGE SCALE GENOMIC DNA]</scope>
    <source>
        <strain evidence="5 6">CBS 661.87</strain>
    </source>
</reference>
<sequence>MITDSPSRMITLFCWILDVSNRAFPVDIEDVRTVGHLKEAIVNKKLATFDNVDSDQLDLWTPLIAIKVKGNLKDAVGSKSQYPEETALPEARRLLNIFPDLGAAEETLHIVAGIQRAGQKRGLSDIPLDEAKGKQRRTTAPGILSSRRETVTALYAKLQELKYVHVRGTPASGKSSLASLLISHIKEVESKETEIIHLVGWAEQEDHPEGGGTWLAKRQWHFQEGAVLVVDEAQGSYWDTMFWNNIKAIRPDSRCRVITLASYGIAGREYTGDTPGVSPHNTVGLDPIDFEGQASVGLLLNKSEFDDFVAVRFIDHRFDASLLEAIFDLTNGHVGACEDFLRFISGFRSYRQLQGKADAKYTLIDFLSTTEMSSLVKSVEGRDGVSWRGLPARHNIQDEEGLAETFRTVLRQGRVSIAELTTPPKPLDLCFKKGWLHSVLSPLNPGMTEFVFASRWHHRYVECLLCGSEGSIGESRVQGFAVSVIQKFSPLNLVARDVGNSTQSTPEAQFQDEFYHASIAHTHGGVISFPELGNKYGRIDFFIPSKKWGIELLRNGSRMKAHAKRFTQGEYGEWICKGILDDYVIVDFRTNLPRDDGELA</sequence>
<gene>
    <name evidence="5" type="ORF">D9615_010503</name>
</gene>
<accession>A0A8H5LSI6</accession>
<feature type="domain" description="Crinkler effector protein N-terminal" evidence="4">
    <location>
        <begin position="10"/>
        <end position="111"/>
    </location>
</feature>
<dbReference type="Pfam" id="PF20147">
    <property type="entry name" value="Crinkler"/>
    <property type="match status" value="1"/>
</dbReference>
<evidence type="ECO:0000259" key="4">
    <source>
        <dbReference type="Pfam" id="PF20147"/>
    </source>
</evidence>
<evidence type="ECO:0000313" key="6">
    <source>
        <dbReference type="Proteomes" id="UP000565441"/>
    </source>
</evidence>
<evidence type="ECO:0000256" key="1">
    <source>
        <dbReference type="ARBA" id="ARBA00004340"/>
    </source>
</evidence>
<comment type="subcellular location">
    <subcellularLocation>
        <location evidence="1">Host cell</location>
    </subcellularLocation>
    <subcellularLocation>
        <location evidence="2">Secreted</location>
    </subcellularLocation>
</comment>
<dbReference type="OrthoDB" id="5424500at2759"/>
<name>A0A8H5LSI6_9AGAR</name>
<keyword evidence="6" id="KW-1185">Reference proteome</keyword>
<dbReference type="GO" id="GO:0005576">
    <property type="term" value="C:extracellular region"/>
    <property type="evidence" value="ECO:0007669"/>
    <property type="project" value="UniProtKB-SubCell"/>
</dbReference>
<dbReference type="Proteomes" id="UP000565441">
    <property type="component" value="Unassembled WGS sequence"/>
</dbReference>
<proteinExistence type="predicted"/>
<evidence type="ECO:0000256" key="2">
    <source>
        <dbReference type="ARBA" id="ARBA00004613"/>
    </source>
</evidence>
<protein>
    <recommendedName>
        <fullName evidence="4">Crinkler effector protein N-terminal domain-containing protein</fullName>
    </recommendedName>
</protein>